<evidence type="ECO:0000256" key="3">
    <source>
        <dbReference type="ARBA" id="ARBA00023125"/>
    </source>
</evidence>
<keyword evidence="3" id="KW-0238">DNA-binding</keyword>
<feature type="modified residue" description="4-aspartylphosphate" evidence="5">
    <location>
        <position position="55"/>
    </location>
</feature>
<organism evidence="8 9">
    <name type="scientific">Pseudonocardia aurantiaca</name>
    <dbReference type="NCBI Taxonomy" id="75290"/>
    <lineage>
        <taxon>Bacteria</taxon>
        <taxon>Bacillati</taxon>
        <taxon>Actinomycetota</taxon>
        <taxon>Actinomycetes</taxon>
        <taxon>Pseudonocardiales</taxon>
        <taxon>Pseudonocardiaceae</taxon>
        <taxon>Pseudonocardia</taxon>
    </lineage>
</organism>
<evidence type="ECO:0000313" key="9">
    <source>
        <dbReference type="Proteomes" id="UP001597145"/>
    </source>
</evidence>
<evidence type="ECO:0000313" key="8">
    <source>
        <dbReference type="EMBL" id="MFD1529916.1"/>
    </source>
</evidence>
<dbReference type="SMART" id="SM00448">
    <property type="entry name" value="REC"/>
    <property type="match status" value="1"/>
</dbReference>
<dbReference type="PRINTS" id="PR00038">
    <property type="entry name" value="HTHLUXR"/>
</dbReference>
<dbReference type="InterPro" id="IPR001789">
    <property type="entry name" value="Sig_transdc_resp-reg_receiver"/>
</dbReference>
<dbReference type="Proteomes" id="UP001597145">
    <property type="component" value="Unassembled WGS sequence"/>
</dbReference>
<comment type="caution">
    <text evidence="8">The sequence shown here is derived from an EMBL/GenBank/DDBJ whole genome shotgun (WGS) entry which is preliminary data.</text>
</comment>
<evidence type="ECO:0000256" key="1">
    <source>
        <dbReference type="ARBA" id="ARBA00022553"/>
    </source>
</evidence>
<proteinExistence type="predicted"/>
<evidence type="ECO:0000256" key="2">
    <source>
        <dbReference type="ARBA" id="ARBA00023015"/>
    </source>
</evidence>
<dbReference type="PROSITE" id="PS50043">
    <property type="entry name" value="HTH_LUXR_2"/>
    <property type="match status" value="1"/>
</dbReference>
<evidence type="ECO:0000259" key="7">
    <source>
        <dbReference type="PROSITE" id="PS50110"/>
    </source>
</evidence>
<gene>
    <name evidence="8" type="ORF">ACFSCY_10725</name>
</gene>
<dbReference type="InterPro" id="IPR058245">
    <property type="entry name" value="NreC/VraR/RcsB-like_REC"/>
</dbReference>
<sequence length="220" mass="23544">MTVRVLVVDDQAAVRSALRLVLDAEPGFEVVGEAANGADAVHAARLQRPDIVVIDIRMPRKDGIAAIRELTDPAAPHRPTVVAMTTFDLDEYVFGALQAGAVGFVLKDAEPRLLVEAVRAAASGHGVIDPKVAPRLARRFAALSPRPAGPALARLTAREREVLTEIARGRSNAEIAEALWIEEGTAKTHVARILAKLGLRTRVHAVIYAYEHGLAPREGG</sequence>
<dbReference type="SUPFAM" id="SSF52172">
    <property type="entry name" value="CheY-like"/>
    <property type="match status" value="1"/>
</dbReference>
<feature type="domain" description="HTH luxR-type" evidence="6">
    <location>
        <begin position="148"/>
        <end position="213"/>
    </location>
</feature>
<keyword evidence="4" id="KW-0804">Transcription</keyword>
<dbReference type="InterPro" id="IPR000792">
    <property type="entry name" value="Tscrpt_reg_LuxR_C"/>
</dbReference>
<keyword evidence="1 5" id="KW-0597">Phosphoprotein</keyword>
<dbReference type="PANTHER" id="PTHR43214">
    <property type="entry name" value="TWO-COMPONENT RESPONSE REGULATOR"/>
    <property type="match status" value="1"/>
</dbReference>
<protein>
    <submittedName>
        <fullName evidence="8">Response regulator</fullName>
    </submittedName>
</protein>
<dbReference type="SMART" id="SM00421">
    <property type="entry name" value="HTH_LUXR"/>
    <property type="match status" value="1"/>
</dbReference>
<evidence type="ECO:0000259" key="6">
    <source>
        <dbReference type="PROSITE" id="PS50043"/>
    </source>
</evidence>
<reference evidence="9" key="1">
    <citation type="journal article" date="2019" name="Int. J. Syst. Evol. Microbiol.">
        <title>The Global Catalogue of Microorganisms (GCM) 10K type strain sequencing project: providing services to taxonomists for standard genome sequencing and annotation.</title>
        <authorList>
            <consortium name="The Broad Institute Genomics Platform"/>
            <consortium name="The Broad Institute Genome Sequencing Center for Infectious Disease"/>
            <person name="Wu L."/>
            <person name="Ma J."/>
        </authorList>
    </citation>
    <scope>NUCLEOTIDE SEQUENCE [LARGE SCALE GENOMIC DNA]</scope>
    <source>
        <strain evidence="9">JCM 12165</strain>
    </source>
</reference>
<accession>A0ABW4FJQ9</accession>
<feature type="domain" description="Response regulatory" evidence="7">
    <location>
        <begin position="4"/>
        <end position="122"/>
    </location>
</feature>
<dbReference type="CDD" id="cd17535">
    <property type="entry name" value="REC_NarL-like"/>
    <property type="match status" value="1"/>
</dbReference>
<dbReference type="InterPro" id="IPR011006">
    <property type="entry name" value="CheY-like_superfamily"/>
</dbReference>
<keyword evidence="9" id="KW-1185">Reference proteome</keyword>
<name>A0ABW4FJQ9_9PSEU</name>
<dbReference type="EMBL" id="JBHUCP010000006">
    <property type="protein sequence ID" value="MFD1529916.1"/>
    <property type="molecule type" value="Genomic_DNA"/>
</dbReference>
<dbReference type="CDD" id="cd06170">
    <property type="entry name" value="LuxR_C_like"/>
    <property type="match status" value="1"/>
</dbReference>
<dbReference type="PANTHER" id="PTHR43214:SF24">
    <property type="entry name" value="TRANSCRIPTIONAL REGULATORY PROTEIN NARL-RELATED"/>
    <property type="match status" value="1"/>
</dbReference>
<dbReference type="PROSITE" id="PS50110">
    <property type="entry name" value="RESPONSE_REGULATORY"/>
    <property type="match status" value="1"/>
</dbReference>
<evidence type="ECO:0000256" key="4">
    <source>
        <dbReference type="ARBA" id="ARBA00023163"/>
    </source>
</evidence>
<dbReference type="RefSeq" id="WP_343975782.1">
    <property type="nucleotide sequence ID" value="NZ_BAAAJG010000008.1"/>
</dbReference>
<dbReference type="Gene3D" id="3.40.50.2300">
    <property type="match status" value="1"/>
</dbReference>
<keyword evidence="2" id="KW-0805">Transcription regulation</keyword>
<dbReference type="Pfam" id="PF00196">
    <property type="entry name" value="GerE"/>
    <property type="match status" value="1"/>
</dbReference>
<evidence type="ECO:0000256" key="5">
    <source>
        <dbReference type="PROSITE-ProRule" id="PRU00169"/>
    </source>
</evidence>
<dbReference type="InterPro" id="IPR039420">
    <property type="entry name" value="WalR-like"/>
</dbReference>
<dbReference type="Pfam" id="PF00072">
    <property type="entry name" value="Response_reg"/>
    <property type="match status" value="1"/>
</dbReference>